<feature type="transmembrane region" description="Helical" evidence="4">
    <location>
        <begin position="131"/>
        <end position="150"/>
    </location>
</feature>
<dbReference type="Pfam" id="PF07690">
    <property type="entry name" value="MFS_1"/>
    <property type="match status" value="1"/>
</dbReference>
<feature type="transmembrane region" description="Helical" evidence="4">
    <location>
        <begin position="71"/>
        <end position="90"/>
    </location>
</feature>
<feature type="transmembrane region" description="Helical" evidence="4">
    <location>
        <begin position="353"/>
        <end position="372"/>
    </location>
</feature>
<keyword evidence="7" id="KW-1185">Reference proteome</keyword>
<feature type="transmembrane region" description="Helical" evidence="4">
    <location>
        <begin position="196"/>
        <end position="220"/>
    </location>
</feature>
<dbReference type="InterPro" id="IPR047200">
    <property type="entry name" value="MFS_YcaD-like"/>
</dbReference>
<dbReference type="InterPro" id="IPR036259">
    <property type="entry name" value="MFS_trans_sf"/>
</dbReference>
<dbReference type="Gene3D" id="1.20.1250.20">
    <property type="entry name" value="MFS general substrate transporter like domains"/>
    <property type="match status" value="2"/>
</dbReference>
<evidence type="ECO:0000313" key="6">
    <source>
        <dbReference type="EMBL" id="MEW9856967.1"/>
    </source>
</evidence>
<dbReference type="PANTHER" id="PTHR23521">
    <property type="entry name" value="TRANSPORTER MFS SUPERFAMILY"/>
    <property type="match status" value="1"/>
</dbReference>
<name>A0ABV3RFU1_9SPHN</name>
<feature type="transmembrane region" description="Helical" evidence="4">
    <location>
        <begin position="322"/>
        <end position="347"/>
    </location>
</feature>
<feature type="transmembrane region" description="Helical" evidence="4">
    <location>
        <begin position="12"/>
        <end position="33"/>
    </location>
</feature>
<dbReference type="InterPro" id="IPR020846">
    <property type="entry name" value="MFS_dom"/>
</dbReference>
<keyword evidence="3 4" id="KW-0472">Membrane</keyword>
<keyword evidence="2 4" id="KW-1133">Transmembrane helix</keyword>
<feature type="transmembrane region" description="Helical" evidence="4">
    <location>
        <begin position="162"/>
        <end position="184"/>
    </location>
</feature>
<evidence type="ECO:0000313" key="7">
    <source>
        <dbReference type="Proteomes" id="UP001556118"/>
    </source>
</evidence>
<dbReference type="Proteomes" id="UP001556118">
    <property type="component" value="Unassembled WGS sequence"/>
</dbReference>
<feature type="transmembrane region" description="Helical" evidence="4">
    <location>
        <begin position="290"/>
        <end position="310"/>
    </location>
</feature>
<reference evidence="6 7" key="1">
    <citation type="submission" date="2024-06" db="EMBL/GenBank/DDBJ databases">
        <title>Novosphingobium rhizovicinus M1R2S20.</title>
        <authorList>
            <person name="Sun J.-Q."/>
        </authorList>
    </citation>
    <scope>NUCLEOTIDE SEQUENCE [LARGE SCALE GENOMIC DNA]</scope>
    <source>
        <strain evidence="6 7">M1R2S20</strain>
    </source>
</reference>
<dbReference type="PROSITE" id="PS50850">
    <property type="entry name" value="MFS"/>
    <property type="match status" value="1"/>
</dbReference>
<feature type="transmembrane region" description="Helical" evidence="4">
    <location>
        <begin position="96"/>
        <end position="119"/>
    </location>
</feature>
<dbReference type="InterPro" id="IPR011701">
    <property type="entry name" value="MFS"/>
</dbReference>
<proteinExistence type="predicted"/>
<evidence type="ECO:0000259" key="5">
    <source>
        <dbReference type="PROSITE" id="PS50850"/>
    </source>
</evidence>
<sequence length="413" mass="42984">MLTAILPVRSLLLAIFMLMAGGGFLSTLVSVRLERAGSSAVFIGLVATAYFAGLVAGSLRVPQLVRRVGHIRAFAAFVALLSASTLTYAIHRDPLLWGALRFIDGLCVAGVFVCLESWLNERAEGATRGSVLAGYMIALYSGQAVGQFLLNLSETKPSMPFLVASILISLSAIPVVLTRISAPLPDDGAALPVRDLYAASPLGIVGATITGLMLGAFYALGPVFVRRLGMDLSATALFMSVVILGGVALQWPLGRLSDRFDRRKVIVGVLAGALLASLGIAVLASQGPALFALAALFGGLSFALYPLCVAHTNDHLAPAQRVAATGGLVLLYSAGAAAGPMAGAAAVTVAGPAGLFFFIALCAGGTLVFAFWRQLRALPVPLDQQQNYQVLPRTTPVAATLDPRADEELEEKP</sequence>
<dbReference type="EMBL" id="JBFNXR010000054">
    <property type="protein sequence ID" value="MEW9856967.1"/>
    <property type="molecule type" value="Genomic_DNA"/>
</dbReference>
<feature type="transmembrane region" description="Helical" evidence="4">
    <location>
        <begin position="232"/>
        <end position="253"/>
    </location>
</feature>
<accession>A0ABV3RFU1</accession>
<feature type="transmembrane region" description="Helical" evidence="4">
    <location>
        <begin position="39"/>
        <end position="59"/>
    </location>
</feature>
<evidence type="ECO:0000256" key="4">
    <source>
        <dbReference type="SAM" id="Phobius"/>
    </source>
</evidence>
<dbReference type="SUPFAM" id="SSF103473">
    <property type="entry name" value="MFS general substrate transporter"/>
    <property type="match status" value="1"/>
</dbReference>
<evidence type="ECO:0000256" key="1">
    <source>
        <dbReference type="ARBA" id="ARBA00022692"/>
    </source>
</evidence>
<organism evidence="6 7">
    <name type="scientific">Novosphingobium rhizovicinum</name>
    <dbReference type="NCBI Taxonomy" id="3228928"/>
    <lineage>
        <taxon>Bacteria</taxon>
        <taxon>Pseudomonadati</taxon>
        <taxon>Pseudomonadota</taxon>
        <taxon>Alphaproteobacteria</taxon>
        <taxon>Sphingomonadales</taxon>
        <taxon>Sphingomonadaceae</taxon>
        <taxon>Novosphingobium</taxon>
    </lineage>
</organism>
<dbReference type="RefSeq" id="WP_367775439.1">
    <property type="nucleotide sequence ID" value="NZ_JBFNXR010000054.1"/>
</dbReference>
<feature type="transmembrane region" description="Helical" evidence="4">
    <location>
        <begin position="265"/>
        <end position="284"/>
    </location>
</feature>
<dbReference type="PANTHER" id="PTHR23521:SF3">
    <property type="entry name" value="MFS TRANSPORTER"/>
    <property type="match status" value="1"/>
</dbReference>
<protein>
    <submittedName>
        <fullName evidence="6">MFS transporter</fullName>
    </submittedName>
</protein>
<evidence type="ECO:0000256" key="3">
    <source>
        <dbReference type="ARBA" id="ARBA00023136"/>
    </source>
</evidence>
<keyword evidence="1 4" id="KW-0812">Transmembrane</keyword>
<gene>
    <name evidence="6" type="ORF">ABUH87_17730</name>
</gene>
<dbReference type="CDD" id="cd17477">
    <property type="entry name" value="MFS_YcaD_like"/>
    <property type="match status" value="1"/>
</dbReference>
<comment type="caution">
    <text evidence="6">The sequence shown here is derived from an EMBL/GenBank/DDBJ whole genome shotgun (WGS) entry which is preliminary data.</text>
</comment>
<feature type="domain" description="Major facilitator superfamily (MFS) profile" evidence="5">
    <location>
        <begin position="199"/>
        <end position="413"/>
    </location>
</feature>
<evidence type="ECO:0000256" key="2">
    <source>
        <dbReference type="ARBA" id="ARBA00022989"/>
    </source>
</evidence>